<feature type="region of interest" description="Disordered" evidence="1">
    <location>
        <begin position="1"/>
        <end position="40"/>
    </location>
</feature>
<evidence type="ECO:0000256" key="1">
    <source>
        <dbReference type="SAM" id="MobiDB-lite"/>
    </source>
</evidence>
<accession>A0ABN9XM39</accession>
<gene>
    <name evidence="2" type="ORF">PCOR1329_LOCUS78063</name>
</gene>
<organism evidence="2 3">
    <name type="scientific">Prorocentrum cordatum</name>
    <dbReference type="NCBI Taxonomy" id="2364126"/>
    <lineage>
        <taxon>Eukaryota</taxon>
        <taxon>Sar</taxon>
        <taxon>Alveolata</taxon>
        <taxon>Dinophyceae</taxon>
        <taxon>Prorocentrales</taxon>
        <taxon>Prorocentraceae</taxon>
        <taxon>Prorocentrum</taxon>
    </lineage>
</organism>
<proteinExistence type="predicted"/>
<evidence type="ECO:0000313" key="3">
    <source>
        <dbReference type="Proteomes" id="UP001189429"/>
    </source>
</evidence>
<feature type="region of interest" description="Disordered" evidence="1">
    <location>
        <begin position="55"/>
        <end position="74"/>
    </location>
</feature>
<dbReference type="Proteomes" id="UP001189429">
    <property type="component" value="Unassembled WGS sequence"/>
</dbReference>
<sequence>MADYRKWDGVGDSDDEQEEKQDAPEQAEIQHEGEGQLQREADRWLRTHISVLHQGSVPARGAPPELDELAPPRPVSDEERLVLARLMHPRLSRATTTAPGTTTY</sequence>
<protein>
    <submittedName>
        <fullName evidence="2">Uncharacterized protein</fullName>
    </submittedName>
</protein>
<comment type="caution">
    <text evidence="2">The sequence shown here is derived from an EMBL/GenBank/DDBJ whole genome shotgun (WGS) entry which is preliminary data.</text>
</comment>
<dbReference type="EMBL" id="CAUYUJ010020853">
    <property type="protein sequence ID" value="CAK0900925.1"/>
    <property type="molecule type" value="Genomic_DNA"/>
</dbReference>
<keyword evidence="3" id="KW-1185">Reference proteome</keyword>
<feature type="compositionally biased region" description="Basic and acidic residues" evidence="1">
    <location>
        <begin position="20"/>
        <end position="40"/>
    </location>
</feature>
<reference evidence="2" key="1">
    <citation type="submission" date="2023-10" db="EMBL/GenBank/DDBJ databases">
        <authorList>
            <person name="Chen Y."/>
            <person name="Shah S."/>
            <person name="Dougan E. K."/>
            <person name="Thang M."/>
            <person name="Chan C."/>
        </authorList>
    </citation>
    <scope>NUCLEOTIDE SEQUENCE [LARGE SCALE GENOMIC DNA]</scope>
</reference>
<evidence type="ECO:0000313" key="2">
    <source>
        <dbReference type="EMBL" id="CAK0900925.1"/>
    </source>
</evidence>
<name>A0ABN9XM39_9DINO</name>